<feature type="domain" description="YjeF N-terminal" evidence="1">
    <location>
        <begin position="5"/>
        <end position="89"/>
    </location>
</feature>
<dbReference type="Pfam" id="PF03853">
    <property type="entry name" value="YjeF_N"/>
    <property type="match status" value="1"/>
</dbReference>
<dbReference type="PROSITE" id="PS51385">
    <property type="entry name" value="YJEF_N"/>
    <property type="match status" value="1"/>
</dbReference>
<dbReference type="RefSeq" id="WP_244235764.1">
    <property type="nucleotide sequence ID" value="NZ_QGSZ01000053.1"/>
</dbReference>
<reference evidence="2 3" key="1">
    <citation type="submission" date="2018-05" db="EMBL/GenBank/DDBJ databases">
        <title>Micromonospora from Atacama Desert.</title>
        <authorList>
            <person name="Carro L."/>
            <person name="Goodfellow M."/>
            <person name="Klenk H.-P."/>
        </authorList>
    </citation>
    <scope>NUCLEOTIDE SEQUENCE [LARGE SCALE GENOMIC DNA]</scope>
    <source>
        <strain evidence="2 3">LB39</strain>
    </source>
</reference>
<accession>A0A3N9X9Y1</accession>
<feature type="non-terminal residue" evidence="2">
    <location>
        <position position="89"/>
    </location>
</feature>
<evidence type="ECO:0000259" key="1">
    <source>
        <dbReference type="PROSITE" id="PS51385"/>
    </source>
</evidence>
<dbReference type="InterPro" id="IPR004443">
    <property type="entry name" value="YjeF_N_dom"/>
</dbReference>
<protein>
    <submittedName>
        <fullName evidence="2">Bifunctional ADP-dependent NAD(P)H-hydrate dehydratase/NAD(P)H-hydrate epimerase</fullName>
    </submittedName>
</protein>
<proteinExistence type="predicted"/>
<dbReference type="InterPro" id="IPR036652">
    <property type="entry name" value="YjeF_N_dom_sf"/>
</dbReference>
<sequence>MRAVWRVADVRAAEAGLMGTLPAGTLMQRAGAGLARRAALVLAERGGVYGGRVLLLVGSGDNGGDALYAGERLARRGVQVSAMLISPGR</sequence>
<evidence type="ECO:0000313" key="3">
    <source>
        <dbReference type="Proteomes" id="UP000282312"/>
    </source>
</evidence>
<name>A0A3N9X9Y1_9ACTN</name>
<dbReference type="SUPFAM" id="SSF64153">
    <property type="entry name" value="YjeF N-terminal domain-like"/>
    <property type="match status" value="1"/>
</dbReference>
<dbReference type="AlphaFoldDB" id="A0A3N9X9Y1"/>
<keyword evidence="3" id="KW-1185">Reference proteome</keyword>
<gene>
    <name evidence="2" type="ORF">DLJ59_00670</name>
</gene>
<comment type="caution">
    <text evidence="2">The sequence shown here is derived from an EMBL/GenBank/DDBJ whole genome shotgun (WGS) entry which is preliminary data.</text>
</comment>
<dbReference type="Proteomes" id="UP000282312">
    <property type="component" value="Unassembled WGS sequence"/>
</dbReference>
<dbReference type="EMBL" id="QGSZ01000053">
    <property type="protein sequence ID" value="RQX09918.1"/>
    <property type="molecule type" value="Genomic_DNA"/>
</dbReference>
<evidence type="ECO:0000313" key="2">
    <source>
        <dbReference type="EMBL" id="RQX09918.1"/>
    </source>
</evidence>
<dbReference type="Gene3D" id="3.40.50.10260">
    <property type="entry name" value="YjeF N-terminal domain"/>
    <property type="match status" value="1"/>
</dbReference>
<organism evidence="2 3">
    <name type="scientific">Micromonospora inaquosa</name>
    <dbReference type="NCBI Taxonomy" id="2203716"/>
    <lineage>
        <taxon>Bacteria</taxon>
        <taxon>Bacillati</taxon>
        <taxon>Actinomycetota</taxon>
        <taxon>Actinomycetes</taxon>
        <taxon>Micromonosporales</taxon>
        <taxon>Micromonosporaceae</taxon>
        <taxon>Micromonospora</taxon>
    </lineage>
</organism>